<evidence type="ECO:0000313" key="2">
    <source>
        <dbReference type="EMBL" id="PCG14676.1"/>
    </source>
</evidence>
<feature type="chain" id="PRO_5013399791" description="Porin" evidence="1">
    <location>
        <begin position="22"/>
        <end position="289"/>
    </location>
</feature>
<feature type="signal peptide" evidence="1">
    <location>
        <begin position="1"/>
        <end position="21"/>
    </location>
</feature>
<dbReference type="Pfam" id="PF09694">
    <property type="entry name" value="Gcw_chp"/>
    <property type="match status" value="1"/>
</dbReference>
<reference evidence="2 3" key="1">
    <citation type="submission" date="2017-09" db="EMBL/GenBank/DDBJ databases">
        <title>Sphingomonas adhaesiva DSM 7418, whole genome shotgun sequence.</title>
        <authorList>
            <person name="Feng G."/>
            <person name="Zhu H."/>
        </authorList>
    </citation>
    <scope>NUCLEOTIDE SEQUENCE [LARGE SCALE GENOMIC DNA]</scope>
    <source>
        <strain evidence="2 3">DSM 7418</strain>
    </source>
</reference>
<comment type="caution">
    <text evidence="2">The sequence shown here is derived from an EMBL/GenBank/DDBJ whole genome shotgun (WGS) entry which is preliminary data.</text>
</comment>
<evidence type="ECO:0008006" key="4">
    <source>
        <dbReference type="Google" id="ProtNLM"/>
    </source>
</evidence>
<dbReference type="Proteomes" id="UP000218323">
    <property type="component" value="Unassembled WGS sequence"/>
</dbReference>
<dbReference type="EMBL" id="NWVC01000003">
    <property type="protein sequence ID" value="PCG14676.1"/>
    <property type="molecule type" value="Genomic_DNA"/>
</dbReference>
<dbReference type="PROSITE" id="PS51257">
    <property type="entry name" value="PROKAR_LIPOPROTEIN"/>
    <property type="match status" value="1"/>
</dbReference>
<proteinExistence type="predicted"/>
<name>A0A2A4I911_9SPHN</name>
<keyword evidence="1" id="KW-0732">Signal</keyword>
<dbReference type="AlphaFoldDB" id="A0A2A4I911"/>
<gene>
    <name evidence="2" type="ORF">COA07_09260</name>
</gene>
<dbReference type="RefSeq" id="WP_066709571.1">
    <property type="nucleotide sequence ID" value="NZ_JBHIWA010000107.1"/>
</dbReference>
<sequence>MSFRLAAAVIAAVACPVAAHAQSAPPDNAAAAPRPAVTVSGAATIASDYRFRGVSQSDRHMAVQGGITIAHDSGLYVGTWASNLAGWGTFGGANMELDLIAGYKAQLADDATLDVGLTWYMYPGGAAKTDFAEPYAKLTGTAGPATLTAGVAYAPKQQAIGKWYDTGAAAAAGVYDHPGASADNLYLWGDAAAAIAGSPITAKAHIGHSRGQDGLGPNATAVAPTGRYWDWSLGADAAVARNLTASLNYVGTDISDRDAAYLRPSFSRGQDGTGNIAGGAVVASLTAAF</sequence>
<evidence type="ECO:0000313" key="3">
    <source>
        <dbReference type="Proteomes" id="UP000218323"/>
    </source>
</evidence>
<dbReference type="InterPro" id="IPR010239">
    <property type="entry name" value="CHP02001"/>
</dbReference>
<dbReference type="NCBIfam" id="TIGR02001">
    <property type="entry name" value="gcw_chp"/>
    <property type="match status" value="1"/>
</dbReference>
<organism evidence="2 3">
    <name type="scientific">Sphingomonas adhaesiva</name>
    <dbReference type="NCBI Taxonomy" id="28212"/>
    <lineage>
        <taxon>Bacteria</taxon>
        <taxon>Pseudomonadati</taxon>
        <taxon>Pseudomonadota</taxon>
        <taxon>Alphaproteobacteria</taxon>
        <taxon>Sphingomonadales</taxon>
        <taxon>Sphingomonadaceae</taxon>
        <taxon>Sphingomonas</taxon>
    </lineage>
</organism>
<accession>A0A2A4I911</accession>
<evidence type="ECO:0000256" key="1">
    <source>
        <dbReference type="SAM" id="SignalP"/>
    </source>
</evidence>
<protein>
    <recommendedName>
        <fullName evidence="4">Porin</fullName>
    </recommendedName>
</protein>
<keyword evidence="3" id="KW-1185">Reference proteome</keyword>